<keyword evidence="5 12" id="KW-0812">Transmembrane</keyword>
<keyword evidence="9" id="KW-0594">Phospholipid biosynthesis</keyword>
<name>A0AAW9PXG6_9BURK</name>
<evidence type="ECO:0000256" key="11">
    <source>
        <dbReference type="RuleBase" id="RU003750"/>
    </source>
</evidence>
<dbReference type="Pfam" id="PF01066">
    <property type="entry name" value="CDP-OH_P_transf"/>
    <property type="match status" value="1"/>
</dbReference>
<dbReference type="InterPro" id="IPR043130">
    <property type="entry name" value="CDP-OH_PTrfase_TM_dom"/>
</dbReference>
<keyword evidence="10" id="KW-1208">Phospholipid metabolism</keyword>
<keyword evidence="8 12" id="KW-0472">Membrane</keyword>
<dbReference type="Proteomes" id="UP001336250">
    <property type="component" value="Unassembled WGS sequence"/>
</dbReference>
<reference evidence="13 14" key="1">
    <citation type="submission" date="2024-02" db="EMBL/GenBank/DDBJ databases">
        <title>Genome sequence of Aquincola sp. MAHUQ-54.</title>
        <authorList>
            <person name="Huq M.A."/>
        </authorList>
    </citation>
    <scope>NUCLEOTIDE SEQUENCE [LARGE SCALE GENOMIC DNA]</scope>
    <source>
        <strain evidence="13 14">MAHUQ-54</strain>
    </source>
</reference>
<comment type="caution">
    <text evidence="13">The sequence shown here is derived from an EMBL/GenBank/DDBJ whole genome shotgun (WGS) entry which is preliminary data.</text>
</comment>
<keyword evidence="4 11" id="KW-0808">Transferase</keyword>
<dbReference type="InterPro" id="IPR048254">
    <property type="entry name" value="CDP_ALCOHOL_P_TRANSF_CS"/>
</dbReference>
<evidence type="ECO:0000256" key="3">
    <source>
        <dbReference type="ARBA" id="ARBA00022516"/>
    </source>
</evidence>
<protein>
    <submittedName>
        <fullName evidence="13">CDP-alcohol phosphatidyltransferase family protein</fullName>
    </submittedName>
</protein>
<evidence type="ECO:0000256" key="10">
    <source>
        <dbReference type="ARBA" id="ARBA00023264"/>
    </source>
</evidence>
<proteinExistence type="inferred from homology"/>
<dbReference type="InterPro" id="IPR050324">
    <property type="entry name" value="CDP-alcohol_PTase-I"/>
</dbReference>
<dbReference type="GO" id="GO:0016780">
    <property type="term" value="F:phosphotransferase activity, for other substituted phosphate groups"/>
    <property type="evidence" value="ECO:0007669"/>
    <property type="project" value="InterPro"/>
</dbReference>
<accession>A0AAW9PXG6</accession>
<evidence type="ECO:0000256" key="12">
    <source>
        <dbReference type="SAM" id="Phobius"/>
    </source>
</evidence>
<organism evidence="13 14">
    <name type="scientific">Aquincola agrisoli</name>
    <dbReference type="NCBI Taxonomy" id="3119538"/>
    <lineage>
        <taxon>Bacteria</taxon>
        <taxon>Pseudomonadati</taxon>
        <taxon>Pseudomonadota</taxon>
        <taxon>Betaproteobacteria</taxon>
        <taxon>Burkholderiales</taxon>
        <taxon>Sphaerotilaceae</taxon>
        <taxon>Aquincola</taxon>
    </lineage>
</organism>
<gene>
    <name evidence="13" type="ORF">V4F39_00835</name>
</gene>
<evidence type="ECO:0000256" key="5">
    <source>
        <dbReference type="ARBA" id="ARBA00022692"/>
    </source>
</evidence>
<evidence type="ECO:0000256" key="9">
    <source>
        <dbReference type="ARBA" id="ARBA00023209"/>
    </source>
</evidence>
<feature type="transmembrane region" description="Helical" evidence="12">
    <location>
        <begin position="56"/>
        <end position="74"/>
    </location>
</feature>
<comment type="similarity">
    <text evidence="2 11">Belongs to the CDP-alcohol phosphatidyltransferase class-I family.</text>
</comment>
<dbReference type="GO" id="GO:0016020">
    <property type="term" value="C:membrane"/>
    <property type="evidence" value="ECO:0007669"/>
    <property type="project" value="UniProtKB-SubCell"/>
</dbReference>
<comment type="subcellular location">
    <subcellularLocation>
        <location evidence="1">Membrane</location>
        <topology evidence="1">Multi-pass membrane protein</topology>
    </subcellularLocation>
</comment>
<evidence type="ECO:0000256" key="6">
    <source>
        <dbReference type="ARBA" id="ARBA00022989"/>
    </source>
</evidence>
<dbReference type="PROSITE" id="PS00379">
    <property type="entry name" value="CDP_ALCOHOL_P_TRANSF"/>
    <property type="match status" value="1"/>
</dbReference>
<evidence type="ECO:0000313" key="13">
    <source>
        <dbReference type="EMBL" id="MEF7612433.1"/>
    </source>
</evidence>
<sequence length="218" mass="23220">MALTHSKPPAAAPAQRRHFSMIRDFQLADFFTLGNAACGVASVLFAMRYLQLGDVRHFWLAAAMAPAALLFDVLDGRIARWRRQSSALGRELDSLADVVSFGVGPAALGFAAGLQGGWDAAALVYFVCCGVSRLARYNVTAESLSGGGDKVAYFEGTPIPTSVLLTAVLAVAMWQGRVGEALWGGAWVLGPWVLHPLSLLFVLSGTLMASKTLRIPKL</sequence>
<dbReference type="RefSeq" id="WP_332287329.1">
    <property type="nucleotide sequence ID" value="NZ_JAZIBG010000003.1"/>
</dbReference>
<evidence type="ECO:0000256" key="4">
    <source>
        <dbReference type="ARBA" id="ARBA00022679"/>
    </source>
</evidence>
<dbReference type="GO" id="GO:0008654">
    <property type="term" value="P:phospholipid biosynthetic process"/>
    <property type="evidence" value="ECO:0007669"/>
    <property type="project" value="UniProtKB-KW"/>
</dbReference>
<keyword evidence="6 12" id="KW-1133">Transmembrane helix</keyword>
<evidence type="ECO:0000256" key="1">
    <source>
        <dbReference type="ARBA" id="ARBA00004141"/>
    </source>
</evidence>
<dbReference type="PANTHER" id="PTHR14269:SF61">
    <property type="entry name" value="CDP-DIACYLGLYCEROL--SERINE O-PHOSPHATIDYLTRANSFERASE"/>
    <property type="match status" value="1"/>
</dbReference>
<feature type="transmembrane region" description="Helical" evidence="12">
    <location>
        <begin position="186"/>
        <end position="209"/>
    </location>
</feature>
<evidence type="ECO:0000256" key="2">
    <source>
        <dbReference type="ARBA" id="ARBA00010441"/>
    </source>
</evidence>
<dbReference type="AlphaFoldDB" id="A0AAW9PXG6"/>
<keyword evidence="14" id="KW-1185">Reference proteome</keyword>
<keyword evidence="3" id="KW-0444">Lipid biosynthesis</keyword>
<keyword evidence="7" id="KW-0443">Lipid metabolism</keyword>
<feature type="transmembrane region" description="Helical" evidence="12">
    <location>
        <begin position="27"/>
        <end position="50"/>
    </location>
</feature>
<evidence type="ECO:0000256" key="8">
    <source>
        <dbReference type="ARBA" id="ARBA00023136"/>
    </source>
</evidence>
<dbReference type="Gene3D" id="1.20.120.1760">
    <property type="match status" value="1"/>
</dbReference>
<feature type="transmembrane region" description="Helical" evidence="12">
    <location>
        <begin position="151"/>
        <end position="174"/>
    </location>
</feature>
<evidence type="ECO:0000256" key="7">
    <source>
        <dbReference type="ARBA" id="ARBA00023098"/>
    </source>
</evidence>
<dbReference type="PANTHER" id="PTHR14269">
    <property type="entry name" value="CDP-DIACYLGLYCEROL--GLYCEROL-3-PHOSPHATE 3-PHOSPHATIDYLTRANSFERASE-RELATED"/>
    <property type="match status" value="1"/>
</dbReference>
<dbReference type="InterPro" id="IPR000462">
    <property type="entry name" value="CDP-OH_P_trans"/>
</dbReference>
<evidence type="ECO:0000313" key="14">
    <source>
        <dbReference type="Proteomes" id="UP001336250"/>
    </source>
</evidence>
<dbReference type="EMBL" id="JAZIBG010000003">
    <property type="protein sequence ID" value="MEF7612433.1"/>
    <property type="molecule type" value="Genomic_DNA"/>
</dbReference>